<gene>
    <name evidence="1" type="ordered locus">MTR_5g033000</name>
</gene>
<dbReference type="EMBL" id="CM001221">
    <property type="protein sequence ID" value="AES96078.1"/>
    <property type="molecule type" value="Genomic_DNA"/>
</dbReference>
<dbReference type="Proteomes" id="UP000002051">
    <property type="component" value="Chromosome 5"/>
</dbReference>
<reference evidence="2" key="3">
    <citation type="submission" date="2015-04" db="UniProtKB">
        <authorList>
            <consortium name="EnsemblPlants"/>
        </authorList>
    </citation>
    <scope>IDENTIFICATION</scope>
    <source>
        <strain evidence="2">cv. Jemalong A17</strain>
    </source>
</reference>
<dbReference type="AlphaFoldDB" id="G7JYW8"/>
<accession>G7JYW8</accession>
<dbReference type="HOGENOM" id="CLU_2674826_0_0_1"/>
<sequence length="75" mass="8248">MDISLLVYCTVGTRSLDNALQAIVRILSKQSVMGSSIIYAYRGSFCDITPPQLMKLGLALEATKRPYLSCCVYPV</sequence>
<reference evidence="1 3" key="1">
    <citation type="journal article" date="2011" name="Nature">
        <title>The Medicago genome provides insight into the evolution of rhizobial symbioses.</title>
        <authorList>
            <person name="Young N.D."/>
            <person name="Debelle F."/>
            <person name="Oldroyd G.E."/>
            <person name="Geurts R."/>
            <person name="Cannon S.B."/>
            <person name="Udvardi M.K."/>
            <person name="Benedito V.A."/>
            <person name="Mayer K.F."/>
            <person name="Gouzy J."/>
            <person name="Schoof H."/>
            <person name="Van de Peer Y."/>
            <person name="Proost S."/>
            <person name="Cook D.R."/>
            <person name="Meyers B.C."/>
            <person name="Spannagl M."/>
            <person name="Cheung F."/>
            <person name="De Mita S."/>
            <person name="Krishnakumar V."/>
            <person name="Gundlach H."/>
            <person name="Zhou S."/>
            <person name="Mudge J."/>
            <person name="Bharti A.K."/>
            <person name="Murray J.D."/>
            <person name="Naoumkina M.A."/>
            <person name="Rosen B."/>
            <person name="Silverstein K.A."/>
            <person name="Tang H."/>
            <person name="Rombauts S."/>
            <person name="Zhao P.X."/>
            <person name="Zhou P."/>
            <person name="Barbe V."/>
            <person name="Bardou P."/>
            <person name="Bechner M."/>
            <person name="Bellec A."/>
            <person name="Berger A."/>
            <person name="Berges H."/>
            <person name="Bidwell S."/>
            <person name="Bisseling T."/>
            <person name="Choisne N."/>
            <person name="Couloux A."/>
            <person name="Denny R."/>
            <person name="Deshpande S."/>
            <person name="Dai X."/>
            <person name="Doyle J.J."/>
            <person name="Dudez A.M."/>
            <person name="Farmer A.D."/>
            <person name="Fouteau S."/>
            <person name="Franken C."/>
            <person name="Gibelin C."/>
            <person name="Gish J."/>
            <person name="Goldstein S."/>
            <person name="Gonzalez A.J."/>
            <person name="Green P.J."/>
            <person name="Hallab A."/>
            <person name="Hartog M."/>
            <person name="Hua A."/>
            <person name="Humphray S.J."/>
            <person name="Jeong D.H."/>
            <person name="Jing Y."/>
            <person name="Jocker A."/>
            <person name="Kenton S.M."/>
            <person name="Kim D.J."/>
            <person name="Klee K."/>
            <person name="Lai H."/>
            <person name="Lang C."/>
            <person name="Lin S."/>
            <person name="Macmil S.L."/>
            <person name="Magdelenat G."/>
            <person name="Matthews L."/>
            <person name="McCorrison J."/>
            <person name="Monaghan E.L."/>
            <person name="Mun J.H."/>
            <person name="Najar F.Z."/>
            <person name="Nicholson C."/>
            <person name="Noirot C."/>
            <person name="O'Bleness M."/>
            <person name="Paule C.R."/>
            <person name="Poulain J."/>
            <person name="Prion F."/>
            <person name="Qin B."/>
            <person name="Qu C."/>
            <person name="Retzel E.F."/>
            <person name="Riddle C."/>
            <person name="Sallet E."/>
            <person name="Samain S."/>
            <person name="Samson N."/>
            <person name="Sanders I."/>
            <person name="Saurat O."/>
            <person name="Scarpelli C."/>
            <person name="Schiex T."/>
            <person name="Segurens B."/>
            <person name="Severin A.J."/>
            <person name="Sherrier D.J."/>
            <person name="Shi R."/>
            <person name="Sims S."/>
            <person name="Singer S.R."/>
            <person name="Sinharoy S."/>
            <person name="Sterck L."/>
            <person name="Viollet A."/>
            <person name="Wang B.B."/>
            <person name="Wang K."/>
            <person name="Wang M."/>
            <person name="Wang X."/>
            <person name="Warfsmann J."/>
            <person name="Weissenbach J."/>
            <person name="White D.D."/>
            <person name="White J.D."/>
            <person name="Wiley G.B."/>
            <person name="Wincker P."/>
            <person name="Xing Y."/>
            <person name="Yang L."/>
            <person name="Yao Z."/>
            <person name="Ying F."/>
            <person name="Zhai J."/>
            <person name="Zhou L."/>
            <person name="Zuber A."/>
            <person name="Denarie J."/>
            <person name="Dixon R.A."/>
            <person name="May G.D."/>
            <person name="Schwartz D.C."/>
            <person name="Rogers J."/>
            <person name="Quetier F."/>
            <person name="Town C.D."/>
            <person name="Roe B.A."/>
        </authorList>
    </citation>
    <scope>NUCLEOTIDE SEQUENCE [LARGE SCALE GENOMIC DNA]</scope>
    <source>
        <strain evidence="1">A17</strain>
        <strain evidence="2 3">cv. Jemalong A17</strain>
    </source>
</reference>
<evidence type="ECO:0000313" key="2">
    <source>
        <dbReference type="EnsemblPlants" id="AES96078"/>
    </source>
</evidence>
<dbReference type="PaxDb" id="3880-AES96078"/>
<evidence type="ECO:0000313" key="1">
    <source>
        <dbReference type="EMBL" id="AES96078.1"/>
    </source>
</evidence>
<dbReference type="EnsemblPlants" id="AES96078">
    <property type="protein sequence ID" value="AES96078"/>
    <property type="gene ID" value="MTR_5g033000"/>
</dbReference>
<name>G7JYW8_MEDTR</name>
<evidence type="ECO:0000313" key="3">
    <source>
        <dbReference type="Proteomes" id="UP000002051"/>
    </source>
</evidence>
<protein>
    <submittedName>
        <fullName evidence="1 2">Uncharacterized protein</fullName>
    </submittedName>
</protein>
<keyword evidence="3" id="KW-1185">Reference proteome</keyword>
<reference evidence="1 3" key="2">
    <citation type="journal article" date="2014" name="BMC Genomics">
        <title>An improved genome release (version Mt4.0) for the model legume Medicago truncatula.</title>
        <authorList>
            <person name="Tang H."/>
            <person name="Krishnakumar V."/>
            <person name="Bidwell S."/>
            <person name="Rosen B."/>
            <person name="Chan A."/>
            <person name="Zhou S."/>
            <person name="Gentzbittel L."/>
            <person name="Childs K.L."/>
            <person name="Yandell M."/>
            <person name="Gundlach H."/>
            <person name="Mayer K.F."/>
            <person name="Schwartz D.C."/>
            <person name="Town C.D."/>
        </authorList>
    </citation>
    <scope>GENOME REANNOTATION</scope>
    <source>
        <strain evidence="2 3">cv. Jemalong A17</strain>
    </source>
</reference>
<proteinExistence type="predicted"/>
<organism evidence="1 3">
    <name type="scientific">Medicago truncatula</name>
    <name type="common">Barrel medic</name>
    <name type="synonym">Medicago tribuloides</name>
    <dbReference type="NCBI Taxonomy" id="3880"/>
    <lineage>
        <taxon>Eukaryota</taxon>
        <taxon>Viridiplantae</taxon>
        <taxon>Streptophyta</taxon>
        <taxon>Embryophyta</taxon>
        <taxon>Tracheophyta</taxon>
        <taxon>Spermatophyta</taxon>
        <taxon>Magnoliopsida</taxon>
        <taxon>eudicotyledons</taxon>
        <taxon>Gunneridae</taxon>
        <taxon>Pentapetalae</taxon>
        <taxon>rosids</taxon>
        <taxon>fabids</taxon>
        <taxon>Fabales</taxon>
        <taxon>Fabaceae</taxon>
        <taxon>Papilionoideae</taxon>
        <taxon>50 kb inversion clade</taxon>
        <taxon>NPAAA clade</taxon>
        <taxon>Hologalegina</taxon>
        <taxon>IRL clade</taxon>
        <taxon>Trifolieae</taxon>
        <taxon>Medicago</taxon>
    </lineage>
</organism>